<dbReference type="InterPro" id="IPR012944">
    <property type="entry name" value="SusD_RagB_dom"/>
</dbReference>
<keyword evidence="4" id="KW-0472">Membrane</keyword>
<feature type="domain" description="RagB/SusD" evidence="7">
    <location>
        <begin position="303"/>
        <end position="492"/>
    </location>
</feature>
<dbReference type="RefSeq" id="WP_381496634.1">
    <property type="nucleotide sequence ID" value="NZ_JBHUOM010000001.1"/>
</dbReference>
<evidence type="ECO:0000256" key="5">
    <source>
        <dbReference type="ARBA" id="ARBA00023237"/>
    </source>
</evidence>
<feature type="chain" id="PRO_5047227597" evidence="6">
    <location>
        <begin position="24"/>
        <end position="492"/>
    </location>
</feature>
<evidence type="ECO:0000259" key="7">
    <source>
        <dbReference type="Pfam" id="PF07980"/>
    </source>
</evidence>
<accession>A0ABW6AAL2</accession>
<evidence type="ECO:0000256" key="6">
    <source>
        <dbReference type="SAM" id="SignalP"/>
    </source>
</evidence>
<keyword evidence="5" id="KW-0998">Cell outer membrane</keyword>
<reference evidence="10" key="1">
    <citation type="journal article" date="2019" name="Int. J. Syst. Evol. Microbiol.">
        <title>The Global Catalogue of Microorganisms (GCM) 10K type strain sequencing project: providing services to taxonomists for standard genome sequencing and annotation.</title>
        <authorList>
            <consortium name="The Broad Institute Genomics Platform"/>
            <consortium name="The Broad Institute Genome Sequencing Center for Infectious Disease"/>
            <person name="Wu L."/>
            <person name="Ma J."/>
        </authorList>
    </citation>
    <scope>NUCLEOTIDE SEQUENCE [LARGE SCALE GENOMIC DNA]</scope>
    <source>
        <strain evidence="10">KCTC 52490</strain>
    </source>
</reference>
<dbReference type="PROSITE" id="PS51257">
    <property type="entry name" value="PROKAR_LIPOPROTEIN"/>
    <property type="match status" value="1"/>
</dbReference>
<sequence>MKRITIKTILGCSVLILASQACTDLSETTYDVIPTSGTFGSTANQQAALIGPLYNGLGDYYGNKTNLNTTTDEQIVPTRGGDWKDGDNWIRLYTHTWDPVTDNNQFNGPWNWCYNNITSINQQLGTITDANLKAELRALRAFFHYEAMDMFGNVIIADSVGAGTPKQSTRAQVFAYVEKELLAVYPNLSDVSGGAYYGRMNKYVADMILAKMYLNAQVYTGTPRWADAVTRTTNIISSGKFQIVGDFFSNFVTQNQNSQEIILATPFDKSKRQGFQVQMQNLHYLQQLTYNLGTAPWNGFAAVTEFYNSFDDKDTRKKMWLVGQQYKADGTALIDDALPLAYTPEVKSLVLAAGAEGRIQGARSVKYEIQKNNSFTSQDNDFVVFRLADVYLMRSEANLRLGNMATALTDINVIRKRAGMPDFTTLTLDMMLAERGREMAWEYHRRQDQIRFGTFGNAKRFKPVDADNHWALYPIPRDQLSLNPNLKQNPGY</sequence>
<comment type="caution">
    <text evidence="9">The sequence shown here is derived from an EMBL/GenBank/DDBJ whole genome shotgun (WGS) entry which is preliminary data.</text>
</comment>
<evidence type="ECO:0000313" key="9">
    <source>
        <dbReference type="EMBL" id="MFD2932436.1"/>
    </source>
</evidence>
<evidence type="ECO:0000259" key="8">
    <source>
        <dbReference type="Pfam" id="PF14322"/>
    </source>
</evidence>
<comment type="subcellular location">
    <subcellularLocation>
        <location evidence="1">Cell outer membrane</location>
    </subcellularLocation>
</comment>
<protein>
    <submittedName>
        <fullName evidence="9">RagB/SusD family nutrient uptake outer membrane protein</fullName>
    </submittedName>
</protein>
<evidence type="ECO:0000256" key="4">
    <source>
        <dbReference type="ARBA" id="ARBA00023136"/>
    </source>
</evidence>
<gene>
    <name evidence="9" type="ORF">ACFS25_01510</name>
</gene>
<dbReference type="InterPro" id="IPR011990">
    <property type="entry name" value="TPR-like_helical_dom_sf"/>
</dbReference>
<evidence type="ECO:0000256" key="3">
    <source>
        <dbReference type="ARBA" id="ARBA00022729"/>
    </source>
</evidence>
<dbReference type="InterPro" id="IPR033985">
    <property type="entry name" value="SusD-like_N"/>
</dbReference>
<keyword evidence="10" id="KW-1185">Reference proteome</keyword>
<feature type="signal peptide" evidence="6">
    <location>
        <begin position="1"/>
        <end position="23"/>
    </location>
</feature>
<evidence type="ECO:0000256" key="1">
    <source>
        <dbReference type="ARBA" id="ARBA00004442"/>
    </source>
</evidence>
<proteinExistence type="inferred from homology"/>
<dbReference type="SUPFAM" id="SSF48452">
    <property type="entry name" value="TPR-like"/>
    <property type="match status" value="1"/>
</dbReference>
<dbReference type="Pfam" id="PF14322">
    <property type="entry name" value="SusD-like_3"/>
    <property type="match status" value="1"/>
</dbReference>
<feature type="domain" description="SusD-like N-terminal" evidence="8">
    <location>
        <begin position="47"/>
        <end position="214"/>
    </location>
</feature>
<dbReference type="Proteomes" id="UP001597512">
    <property type="component" value="Unassembled WGS sequence"/>
</dbReference>
<evidence type="ECO:0000313" key="10">
    <source>
        <dbReference type="Proteomes" id="UP001597512"/>
    </source>
</evidence>
<keyword evidence="3 6" id="KW-0732">Signal</keyword>
<dbReference type="EMBL" id="JBHUOM010000001">
    <property type="protein sequence ID" value="MFD2932436.1"/>
    <property type="molecule type" value="Genomic_DNA"/>
</dbReference>
<organism evidence="9 10">
    <name type="scientific">Spirosoma flavum</name>
    <dbReference type="NCBI Taxonomy" id="2048557"/>
    <lineage>
        <taxon>Bacteria</taxon>
        <taxon>Pseudomonadati</taxon>
        <taxon>Bacteroidota</taxon>
        <taxon>Cytophagia</taxon>
        <taxon>Cytophagales</taxon>
        <taxon>Cytophagaceae</taxon>
        <taxon>Spirosoma</taxon>
    </lineage>
</organism>
<dbReference type="Gene3D" id="1.25.40.390">
    <property type="match status" value="1"/>
</dbReference>
<comment type="similarity">
    <text evidence="2">Belongs to the SusD family.</text>
</comment>
<name>A0ABW6AAL2_9BACT</name>
<dbReference type="Pfam" id="PF07980">
    <property type="entry name" value="SusD_RagB"/>
    <property type="match status" value="1"/>
</dbReference>
<evidence type="ECO:0000256" key="2">
    <source>
        <dbReference type="ARBA" id="ARBA00006275"/>
    </source>
</evidence>